<reference evidence="2" key="1">
    <citation type="submission" date="2009-08" db="EMBL/GenBank/DDBJ databases">
        <title>Annotation of Salpingoeca rosetta.</title>
        <authorList>
            <consortium name="The Broad Institute Genome Sequencing Platform"/>
            <person name="Russ C."/>
            <person name="Cuomo C."/>
            <person name="Burger G."/>
            <person name="Gray M.W."/>
            <person name="Holland P.W.H."/>
            <person name="King N."/>
            <person name="Lang F.B.F."/>
            <person name="Roger A.J."/>
            <person name="Ruiz-Trillo I."/>
            <person name="Young S.K."/>
            <person name="Zeng Q."/>
            <person name="Gargeya S."/>
            <person name="Alvarado L."/>
            <person name="Berlin A."/>
            <person name="Chapman S.B."/>
            <person name="Chen Z."/>
            <person name="Freedman E."/>
            <person name="Gellesch M."/>
            <person name="Goldberg J."/>
            <person name="Griggs A."/>
            <person name="Gujja S."/>
            <person name="Heilman E."/>
            <person name="Heiman D."/>
            <person name="Howarth C."/>
            <person name="Mehta T."/>
            <person name="Neiman D."/>
            <person name="Pearson M."/>
            <person name="Roberts A."/>
            <person name="Saif S."/>
            <person name="Shea T."/>
            <person name="Shenoy N."/>
            <person name="Sisk P."/>
            <person name="Stolte C."/>
            <person name="Sykes S."/>
            <person name="White J."/>
            <person name="Yandava C."/>
            <person name="Haas B."/>
            <person name="Nusbaum C."/>
            <person name="Birren B."/>
        </authorList>
    </citation>
    <scope>NUCLEOTIDE SEQUENCE [LARGE SCALE GENOMIC DNA]</scope>
    <source>
        <strain evidence="2">ATCC 50818</strain>
    </source>
</reference>
<feature type="transmembrane region" description="Helical" evidence="1">
    <location>
        <begin position="26"/>
        <end position="47"/>
    </location>
</feature>
<dbReference type="AlphaFoldDB" id="F2UA46"/>
<accession>F2UA46</accession>
<dbReference type="GeneID" id="16074481"/>
<dbReference type="Proteomes" id="UP000007799">
    <property type="component" value="Unassembled WGS sequence"/>
</dbReference>
<dbReference type="RefSeq" id="XP_004993902.1">
    <property type="nucleotide sequence ID" value="XM_004993845.1"/>
</dbReference>
<evidence type="ECO:0000256" key="1">
    <source>
        <dbReference type="SAM" id="Phobius"/>
    </source>
</evidence>
<gene>
    <name evidence="2" type="ORF">PTSG_05329</name>
</gene>
<name>F2UA46_SALR5</name>
<dbReference type="InParanoid" id="F2UA46"/>
<protein>
    <submittedName>
        <fullName evidence="2">Uncharacterized protein</fullName>
    </submittedName>
</protein>
<keyword evidence="3" id="KW-1185">Reference proteome</keyword>
<feature type="transmembrane region" description="Helical" evidence="1">
    <location>
        <begin position="143"/>
        <end position="163"/>
    </location>
</feature>
<dbReference type="KEGG" id="sre:PTSG_05329"/>
<keyword evidence="1" id="KW-0472">Membrane</keyword>
<feature type="transmembrane region" description="Helical" evidence="1">
    <location>
        <begin position="111"/>
        <end position="131"/>
    </location>
</feature>
<proteinExistence type="predicted"/>
<keyword evidence="1" id="KW-0812">Transmembrane</keyword>
<organism evidence="3">
    <name type="scientific">Salpingoeca rosetta (strain ATCC 50818 / BSB-021)</name>
    <dbReference type="NCBI Taxonomy" id="946362"/>
    <lineage>
        <taxon>Eukaryota</taxon>
        <taxon>Choanoflagellata</taxon>
        <taxon>Craspedida</taxon>
        <taxon>Salpingoecidae</taxon>
        <taxon>Salpingoeca</taxon>
    </lineage>
</organism>
<evidence type="ECO:0000313" key="2">
    <source>
        <dbReference type="EMBL" id="EGD73621.1"/>
    </source>
</evidence>
<evidence type="ECO:0000313" key="3">
    <source>
        <dbReference type="Proteomes" id="UP000007799"/>
    </source>
</evidence>
<dbReference type="EMBL" id="GL832966">
    <property type="protein sequence ID" value="EGD73621.1"/>
    <property type="molecule type" value="Genomic_DNA"/>
</dbReference>
<keyword evidence="1" id="KW-1133">Transmembrane helix</keyword>
<sequence>MQGLLVGSALLAQAMLLQWTQPYTLLHSFVAVPFSFVAFTVGFFFLAKTFLVTPLFFLPAILIAKVTNTDQQLQEFLAASEASDADVNRIKIPTPDGLSMSRAAQVILPQVNGLMSAIFAGILGLAAHTTIRFSAFADDVPRWSVTIATITIALAVRHLRLLFPLVPLFMRAAGWQLDAVDTFDVNRSFCIYHPRDEVLPHRLSDAFSVLQQQHTDALRSFELSGAHPSLPCHMYPLHEHDDEWAQLLALLRSFVHD</sequence>